<organism evidence="1 2">
    <name type="scientific">Cronartium quercuum f. sp. fusiforme G11</name>
    <dbReference type="NCBI Taxonomy" id="708437"/>
    <lineage>
        <taxon>Eukaryota</taxon>
        <taxon>Fungi</taxon>
        <taxon>Dikarya</taxon>
        <taxon>Basidiomycota</taxon>
        <taxon>Pucciniomycotina</taxon>
        <taxon>Pucciniomycetes</taxon>
        <taxon>Pucciniales</taxon>
        <taxon>Coleosporiaceae</taxon>
        <taxon>Cronartium</taxon>
    </lineage>
</organism>
<comment type="caution">
    <text evidence="1">The sequence shown here is derived from an EMBL/GenBank/DDBJ whole genome shotgun (WGS) entry which is preliminary data.</text>
</comment>
<dbReference type="Proteomes" id="UP000886653">
    <property type="component" value="Unassembled WGS sequence"/>
</dbReference>
<proteinExistence type="predicted"/>
<keyword evidence="2" id="KW-1185">Reference proteome</keyword>
<protein>
    <submittedName>
        <fullName evidence="1">Uncharacterized protein</fullName>
    </submittedName>
</protein>
<reference evidence="1" key="1">
    <citation type="submission" date="2013-11" db="EMBL/GenBank/DDBJ databases">
        <title>Genome sequence of the fusiform rust pathogen reveals effectors for host alternation and coevolution with pine.</title>
        <authorList>
            <consortium name="DOE Joint Genome Institute"/>
            <person name="Smith K."/>
            <person name="Pendleton A."/>
            <person name="Kubisiak T."/>
            <person name="Anderson C."/>
            <person name="Salamov A."/>
            <person name="Aerts A."/>
            <person name="Riley R."/>
            <person name="Clum A."/>
            <person name="Lindquist E."/>
            <person name="Ence D."/>
            <person name="Campbell M."/>
            <person name="Kronenberg Z."/>
            <person name="Feau N."/>
            <person name="Dhillon B."/>
            <person name="Hamelin R."/>
            <person name="Burleigh J."/>
            <person name="Smith J."/>
            <person name="Yandell M."/>
            <person name="Nelson C."/>
            <person name="Grigoriev I."/>
            <person name="Davis J."/>
        </authorList>
    </citation>
    <scope>NUCLEOTIDE SEQUENCE</scope>
    <source>
        <strain evidence="1">G11</strain>
    </source>
</reference>
<dbReference type="AlphaFoldDB" id="A0A9P6NF31"/>
<accession>A0A9P6NF31</accession>
<dbReference type="EMBL" id="MU167330">
    <property type="protein sequence ID" value="KAG0143042.1"/>
    <property type="molecule type" value="Genomic_DNA"/>
</dbReference>
<evidence type="ECO:0000313" key="2">
    <source>
        <dbReference type="Proteomes" id="UP000886653"/>
    </source>
</evidence>
<evidence type="ECO:0000313" key="1">
    <source>
        <dbReference type="EMBL" id="KAG0143042.1"/>
    </source>
</evidence>
<gene>
    <name evidence="1" type="ORF">CROQUDRAFT_204205</name>
</gene>
<sequence>MVDVDCMIFVLGRTLTTTDLHDDNADAAMRMDLPMKLHSSVRAGFSRWVGYVERLKVYCRRCRRWMTRMTDAEDEREMRSGCGWGCDDSSHATASWRHDKARNWFRP</sequence>
<name>A0A9P6NF31_9BASI</name>